<dbReference type="AlphaFoldDB" id="A0A0U1DW77"/>
<sequence precursor="true">MRRTSGALTRLMAAAGAAFAISAMFGAPTAVAQGCDTAKGESEINGECISPDNKTHQVPGGKIQCTQHSCVYREGS</sequence>
<evidence type="ECO:0008006" key="4">
    <source>
        <dbReference type="Google" id="ProtNLM"/>
    </source>
</evidence>
<protein>
    <recommendedName>
        <fullName evidence="4">Secreted protein</fullName>
    </recommendedName>
</protein>
<dbReference type="Proteomes" id="UP000182227">
    <property type="component" value="Unassembled WGS sequence"/>
</dbReference>
<name>A0A0U1DW77_9MYCO</name>
<evidence type="ECO:0000313" key="3">
    <source>
        <dbReference type="Proteomes" id="UP000182227"/>
    </source>
</evidence>
<proteinExistence type="predicted"/>
<organism evidence="2 3">
    <name type="scientific">Mycolicibacterium conceptionense</name>
    <dbReference type="NCBI Taxonomy" id="451644"/>
    <lineage>
        <taxon>Bacteria</taxon>
        <taxon>Bacillati</taxon>
        <taxon>Actinomycetota</taxon>
        <taxon>Actinomycetes</taxon>
        <taxon>Mycobacteriales</taxon>
        <taxon>Mycobacteriaceae</taxon>
        <taxon>Mycolicibacterium</taxon>
    </lineage>
</organism>
<dbReference type="EMBL" id="CTEF01000005">
    <property type="protein sequence ID" value="CQD22948.1"/>
    <property type="molecule type" value="Genomic_DNA"/>
</dbReference>
<evidence type="ECO:0000313" key="2">
    <source>
        <dbReference type="EMBL" id="CQD22948.1"/>
    </source>
</evidence>
<evidence type="ECO:0000256" key="1">
    <source>
        <dbReference type="SAM" id="SignalP"/>
    </source>
</evidence>
<gene>
    <name evidence="2" type="ORF">BN970_05479</name>
</gene>
<feature type="signal peptide" evidence="1">
    <location>
        <begin position="1"/>
        <end position="32"/>
    </location>
</feature>
<dbReference type="PROSITE" id="PS51257">
    <property type="entry name" value="PROKAR_LIPOPROTEIN"/>
    <property type="match status" value="1"/>
</dbReference>
<keyword evidence="1" id="KW-0732">Signal</keyword>
<reference evidence="2 3" key="1">
    <citation type="submission" date="2015-03" db="EMBL/GenBank/DDBJ databases">
        <authorList>
            <person name="Murphy D."/>
        </authorList>
    </citation>
    <scope>NUCLEOTIDE SEQUENCE [LARGE SCALE GENOMIC DNA]</scope>
    <source>
        <strain evidence="2 3">D16</strain>
    </source>
</reference>
<accession>A0A0U1DW77</accession>
<feature type="chain" id="PRO_5006708292" description="Secreted protein" evidence="1">
    <location>
        <begin position="33"/>
        <end position="76"/>
    </location>
</feature>